<evidence type="ECO:0000256" key="3">
    <source>
        <dbReference type="ARBA" id="ARBA00023125"/>
    </source>
</evidence>
<dbReference type="SMART" id="SM00066">
    <property type="entry name" value="GAL4"/>
    <property type="match status" value="1"/>
</dbReference>
<reference evidence="8 9" key="1">
    <citation type="submission" date="2024-07" db="EMBL/GenBank/DDBJ databases">
        <title>Section-level genome sequencing and comparative genomics of Aspergillus sections Usti and Cavernicolus.</title>
        <authorList>
            <consortium name="Lawrence Berkeley National Laboratory"/>
            <person name="Nybo J.L."/>
            <person name="Vesth T.C."/>
            <person name="Theobald S."/>
            <person name="Frisvad J.C."/>
            <person name="Larsen T.O."/>
            <person name="Kjaerboelling I."/>
            <person name="Rothschild-Mancinelli K."/>
            <person name="Lyhne E.K."/>
            <person name="Kogle M.E."/>
            <person name="Barry K."/>
            <person name="Clum A."/>
            <person name="Na H."/>
            <person name="Ledsgaard L."/>
            <person name="Lin J."/>
            <person name="Lipzen A."/>
            <person name="Kuo A."/>
            <person name="Riley R."/>
            <person name="Mondo S."/>
            <person name="Labutti K."/>
            <person name="Haridas S."/>
            <person name="Pangalinan J."/>
            <person name="Salamov A.A."/>
            <person name="Simmons B.A."/>
            <person name="Magnuson J.K."/>
            <person name="Chen J."/>
            <person name="Drula E."/>
            <person name="Henrissat B."/>
            <person name="Wiebenga A."/>
            <person name="Lubbers R.J."/>
            <person name="Gomes A.C."/>
            <person name="Makela M.R."/>
            <person name="Stajich J."/>
            <person name="Grigoriev I.V."/>
            <person name="Mortensen U.H."/>
            <person name="De Vries R.P."/>
            <person name="Baker S.E."/>
            <person name="Andersen M.R."/>
        </authorList>
    </citation>
    <scope>NUCLEOTIDE SEQUENCE [LARGE SCALE GENOMIC DNA]</scope>
    <source>
        <strain evidence="8 9">CBS 209.92</strain>
    </source>
</reference>
<feature type="compositionally biased region" description="Polar residues" evidence="6">
    <location>
        <begin position="401"/>
        <end position="412"/>
    </location>
</feature>
<evidence type="ECO:0000256" key="4">
    <source>
        <dbReference type="ARBA" id="ARBA00023163"/>
    </source>
</evidence>
<dbReference type="PROSITE" id="PS00463">
    <property type="entry name" value="ZN2_CY6_FUNGAL_1"/>
    <property type="match status" value="1"/>
</dbReference>
<evidence type="ECO:0000313" key="9">
    <source>
        <dbReference type="Proteomes" id="UP001610563"/>
    </source>
</evidence>
<feature type="region of interest" description="Disordered" evidence="6">
    <location>
        <begin position="101"/>
        <end position="120"/>
    </location>
</feature>
<name>A0ABR4GN65_9EURO</name>
<dbReference type="InterPro" id="IPR007219">
    <property type="entry name" value="XnlR_reg_dom"/>
</dbReference>
<dbReference type="EMBL" id="JBFTWV010000003">
    <property type="protein sequence ID" value="KAL2800503.1"/>
    <property type="molecule type" value="Genomic_DNA"/>
</dbReference>
<dbReference type="Gene3D" id="4.10.240.10">
    <property type="entry name" value="Zn(2)-C6 fungal-type DNA-binding domain"/>
    <property type="match status" value="1"/>
</dbReference>
<keyword evidence="1" id="KW-0479">Metal-binding</keyword>
<evidence type="ECO:0000256" key="1">
    <source>
        <dbReference type="ARBA" id="ARBA00022723"/>
    </source>
</evidence>
<accession>A0ABR4GN65</accession>
<evidence type="ECO:0000256" key="2">
    <source>
        <dbReference type="ARBA" id="ARBA00023015"/>
    </source>
</evidence>
<proteinExistence type="predicted"/>
<dbReference type="CDD" id="cd00067">
    <property type="entry name" value="GAL4"/>
    <property type="match status" value="1"/>
</dbReference>
<dbReference type="PANTHER" id="PTHR47785">
    <property type="entry name" value="ZN(II)2CYS6 TRANSCRIPTION FACTOR (EUROFUNG)-RELATED-RELATED"/>
    <property type="match status" value="1"/>
</dbReference>
<protein>
    <recommendedName>
        <fullName evidence="7">Zn(2)-C6 fungal-type domain-containing protein</fullName>
    </recommendedName>
</protein>
<dbReference type="InterPro" id="IPR053181">
    <property type="entry name" value="EcdB-like_regulator"/>
</dbReference>
<dbReference type="Pfam" id="PF04082">
    <property type="entry name" value="Fungal_trans"/>
    <property type="match status" value="1"/>
</dbReference>
<evidence type="ECO:0000256" key="6">
    <source>
        <dbReference type="SAM" id="MobiDB-lite"/>
    </source>
</evidence>
<evidence type="ECO:0000256" key="5">
    <source>
        <dbReference type="ARBA" id="ARBA00023242"/>
    </source>
</evidence>
<keyword evidence="4" id="KW-0804">Transcription</keyword>
<feature type="region of interest" description="Disordered" evidence="6">
    <location>
        <begin position="390"/>
        <end position="412"/>
    </location>
</feature>
<dbReference type="CDD" id="cd12148">
    <property type="entry name" value="fungal_TF_MHR"/>
    <property type="match status" value="1"/>
</dbReference>
<dbReference type="SUPFAM" id="SSF57701">
    <property type="entry name" value="Zn2/Cys6 DNA-binding domain"/>
    <property type="match status" value="1"/>
</dbReference>
<comment type="caution">
    <text evidence="8">The sequence shown here is derived from an EMBL/GenBank/DDBJ whole genome shotgun (WGS) entry which is preliminary data.</text>
</comment>
<evidence type="ECO:0000313" key="8">
    <source>
        <dbReference type="EMBL" id="KAL2800503.1"/>
    </source>
</evidence>
<dbReference type="PANTHER" id="PTHR47785:SF5">
    <property type="entry name" value="ZN(II)2CYS6 TRANSCRIPTION FACTOR (EUROFUNG)"/>
    <property type="match status" value="1"/>
</dbReference>
<keyword evidence="3" id="KW-0238">DNA-binding</keyword>
<dbReference type="Proteomes" id="UP001610563">
    <property type="component" value="Unassembled WGS sequence"/>
</dbReference>
<dbReference type="Pfam" id="PF00172">
    <property type="entry name" value="Zn_clus"/>
    <property type="match status" value="1"/>
</dbReference>
<dbReference type="InterPro" id="IPR001138">
    <property type="entry name" value="Zn2Cys6_DnaBD"/>
</dbReference>
<keyword evidence="2" id="KW-0805">Transcription regulation</keyword>
<keyword evidence="9" id="KW-1185">Reference proteome</keyword>
<dbReference type="PROSITE" id="PS50048">
    <property type="entry name" value="ZN2_CY6_FUNGAL_2"/>
    <property type="match status" value="1"/>
</dbReference>
<gene>
    <name evidence="8" type="ORF">BJX66DRAFT_149836</name>
</gene>
<evidence type="ECO:0000259" key="7">
    <source>
        <dbReference type="PROSITE" id="PS50048"/>
    </source>
</evidence>
<keyword evidence="5" id="KW-0539">Nucleus</keyword>
<feature type="domain" description="Zn(2)-C6 fungal-type" evidence="7">
    <location>
        <begin position="37"/>
        <end position="67"/>
    </location>
</feature>
<organism evidence="8 9">
    <name type="scientific">Aspergillus keveii</name>
    <dbReference type="NCBI Taxonomy" id="714993"/>
    <lineage>
        <taxon>Eukaryota</taxon>
        <taxon>Fungi</taxon>
        <taxon>Dikarya</taxon>
        <taxon>Ascomycota</taxon>
        <taxon>Pezizomycotina</taxon>
        <taxon>Eurotiomycetes</taxon>
        <taxon>Eurotiomycetidae</taxon>
        <taxon>Eurotiales</taxon>
        <taxon>Aspergillaceae</taxon>
        <taxon>Aspergillus</taxon>
        <taxon>Aspergillus subgen. Nidulantes</taxon>
    </lineage>
</organism>
<dbReference type="InterPro" id="IPR036864">
    <property type="entry name" value="Zn2-C6_fun-type_DNA-bd_sf"/>
</dbReference>
<feature type="region of interest" description="Disordered" evidence="6">
    <location>
        <begin position="1"/>
        <end position="25"/>
    </location>
</feature>
<sequence>MGPGRDNDTVAGEHPAAKRPRTTAVRSAYPRRRAVVACQLCRMRKTKCDNRRPSCGTCTSLQFQCVYQDASTDFSSFDAASLAILDRVNYAIRLLEQHPAHRTGTIDSPNSPQRRQDAQNVLEESEANMAVTASPKDNDFRTTEYTFLSEAQQLQANCASSRILQWPLFRDICNMNDADALFFNPAYSDSSIRRTTTSSSRGIREEDVPSLIEDFLENVHTKNPILDPNELRNSCRHISEDGFQWDGPSCLILIACALGTVSRPFSLEPPSPQDASRFDAHDHATGESYYIAARKRIGLLDSSIVAIQCSFLIGVYEMYLMRPLRAWLSFNRACTYFQTYLLASSLSQPVEQSSEAIRSRLYWSCLKSDCEMREEIPLPPTGLAKVEHSDAFPSPPVSVPNADTESQTEPMETLDASSERSWYYYLSEIASRRIMNRITATLHPQNPEEWANTPVHHLQRIAEELDTQVAQWVDSLPPSSRLSFDNPADELSYVLRARYLDLRDRIWRPFLYLAAHSSPQSPNLLMYAQNANICLDMICKQVQHCFIRHRHHGSWLAARGFYTKGLLVLLAAKSHNIAMPSDWESVIETCIAGLRYWEDEAPDLRAARLTLEHIYQLVNPAVPAF</sequence>